<feature type="transmembrane region" description="Helical" evidence="1">
    <location>
        <begin position="51"/>
        <end position="76"/>
    </location>
</feature>
<name>A0A3B0UIR4_9ZZZZ</name>
<dbReference type="EMBL" id="UOES01000497">
    <property type="protein sequence ID" value="VAW29010.1"/>
    <property type="molecule type" value="Genomic_DNA"/>
</dbReference>
<evidence type="ECO:0000313" key="2">
    <source>
        <dbReference type="EMBL" id="VAW29010.1"/>
    </source>
</evidence>
<feature type="transmembrane region" description="Helical" evidence="1">
    <location>
        <begin position="7"/>
        <end position="31"/>
    </location>
</feature>
<proteinExistence type="predicted"/>
<gene>
    <name evidence="2" type="ORF">MNBD_BACTEROID06-1046</name>
</gene>
<feature type="transmembrane region" description="Helical" evidence="1">
    <location>
        <begin position="121"/>
        <end position="141"/>
    </location>
</feature>
<protein>
    <submittedName>
        <fullName evidence="2">Uncharacterized protein</fullName>
    </submittedName>
</protein>
<dbReference type="AlphaFoldDB" id="A0A3B0UIR4"/>
<sequence>MKQKYRFALACTVAPLFAPIIAALILIIPGVNFEYFSYEYFSKDVKESLGIIGLFLVFGVPIAYAIMLGVGLPFYIALKKAGYVNFWSVTFGSAFVSVLPILFATADKWFVVYNEKEGSSILFYLAFLFIGYSVGLIFWFVSGLNRNSTHNKSLNQIGAKDAPPG</sequence>
<keyword evidence="1" id="KW-0812">Transmembrane</keyword>
<reference evidence="2" key="1">
    <citation type="submission" date="2018-06" db="EMBL/GenBank/DDBJ databases">
        <authorList>
            <person name="Zhirakovskaya E."/>
        </authorList>
    </citation>
    <scope>NUCLEOTIDE SEQUENCE</scope>
</reference>
<accession>A0A3B0UIR4</accession>
<organism evidence="2">
    <name type="scientific">hydrothermal vent metagenome</name>
    <dbReference type="NCBI Taxonomy" id="652676"/>
    <lineage>
        <taxon>unclassified sequences</taxon>
        <taxon>metagenomes</taxon>
        <taxon>ecological metagenomes</taxon>
    </lineage>
</organism>
<keyword evidence="1" id="KW-0472">Membrane</keyword>
<keyword evidence="1" id="KW-1133">Transmembrane helix</keyword>
<feature type="transmembrane region" description="Helical" evidence="1">
    <location>
        <begin position="83"/>
        <end position="106"/>
    </location>
</feature>
<evidence type="ECO:0000256" key="1">
    <source>
        <dbReference type="SAM" id="Phobius"/>
    </source>
</evidence>